<dbReference type="PANTHER" id="PTHR13848">
    <property type="entry name" value="PROTEIN YIPPEE-LIKE CG15309-RELATED"/>
    <property type="match status" value="1"/>
</dbReference>
<name>A0A9R0K8S7_SPIOL</name>
<protein>
    <recommendedName>
        <fullName evidence="4">Protein yippee-like</fullName>
    </recommendedName>
</protein>
<reference evidence="7" key="2">
    <citation type="submission" date="2025-08" db="UniProtKB">
        <authorList>
            <consortium name="RefSeq"/>
        </authorList>
    </citation>
    <scope>IDENTIFICATION</scope>
    <source>
        <tissue evidence="7">Leaf</tissue>
    </source>
</reference>
<keyword evidence="3" id="KW-0862">Zinc</keyword>
<dbReference type="GO" id="GO:0046872">
    <property type="term" value="F:metal ion binding"/>
    <property type="evidence" value="ECO:0007669"/>
    <property type="project" value="UniProtKB-KW"/>
</dbReference>
<reference evidence="6" key="1">
    <citation type="journal article" date="2021" name="Nat. Commun.">
        <title>Genomic analyses provide insights into spinach domestication and the genetic basis of agronomic traits.</title>
        <authorList>
            <person name="Cai X."/>
            <person name="Sun X."/>
            <person name="Xu C."/>
            <person name="Sun H."/>
            <person name="Wang X."/>
            <person name="Ge C."/>
            <person name="Zhang Z."/>
            <person name="Wang Q."/>
            <person name="Fei Z."/>
            <person name="Jiao C."/>
            <person name="Wang Q."/>
        </authorList>
    </citation>
    <scope>NUCLEOTIDE SEQUENCE [LARGE SCALE GENOMIC DNA]</scope>
    <source>
        <strain evidence="6">cv. Varoflay</strain>
    </source>
</reference>
<sequence>MGRLFLITLEGRIYSCRHCRTHLGIADDILSKEFHSRNGTAYLFDKLVNVSVGEKEERLMMTGLHTVVDIFCVGCGSLMGWKYEAAYEVSQKYKEGKYILERHQVYGPTGIAYPVIQDPHDDDTDNTDD</sequence>
<proteinExistence type="inferred from homology"/>
<organism evidence="6 7">
    <name type="scientific">Spinacia oleracea</name>
    <name type="common">Spinach</name>
    <dbReference type="NCBI Taxonomy" id="3562"/>
    <lineage>
        <taxon>Eukaryota</taxon>
        <taxon>Viridiplantae</taxon>
        <taxon>Streptophyta</taxon>
        <taxon>Embryophyta</taxon>
        <taxon>Tracheophyta</taxon>
        <taxon>Spermatophyta</taxon>
        <taxon>Magnoliopsida</taxon>
        <taxon>eudicotyledons</taxon>
        <taxon>Gunneridae</taxon>
        <taxon>Pentapetalae</taxon>
        <taxon>Caryophyllales</taxon>
        <taxon>Chenopodiaceae</taxon>
        <taxon>Chenopodioideae</taxon>
        <taxon>Anserineae</taxon>
        <taxon>Spinacia</taxon>
    </lineage>
</organism>
<evidence type="ECO:0000256" key="2">
    <source>
        <dbReference type="ARBA" id="ARBA00022723"/>
    </source>
</evidence>
<dbReference type="Pfam" id="PF03226">
    <property type="entry name" value="Yippee-Mis18"/>
    <property type="match status" value="1"/>
</dbReference>
<evidence type="ECO:0000256" key="4">
    <source>
        <dbReference type="RuleBase" id="RU110713"/>
    </source>
</evidence>
<keyword evidence="6" id="KW-1185">Reference proteome</keyword>
<dbReference type="InterPro" id="IPR039058">
    <property type="entry name" value="Yippee_fam"/>
</dbReference>
<dbReference type="Proteomes" id="UP000813463">
    <property type="component" value="Chromosome 2"/>
</dbReference>
<comment type="similarity">
    <text evidence="1 4">Belongs to the yippee family.</text>
</comment>
<dbReference type="KEGG" id="soe:110800860"/>
<accession>A0A9R0K8S7</accession>
<evidence type="ECO:0000313" key="7">
    <source>
        <dbReference type="RefSeq" id="XP_021861878.1"/>
    </source>
</evidence>
<dbReference type="OrthoDB" id="6407410at2759"/>
<dbReference type="AlphaFoldDB" id="A0A9R0K8S7"/>
<dbReference type="PROSITE" id="PS51792">
    <property type="entry name" value="YIPPEE"/>
    <property type="match status" value="1"/>
</dbReference>
<dbReference type="GeneID" id="110800860"/>
<dbReference type="InterPro" id="IPR004910">
    <property type="entry name" value="Yippee/Mis18/Cereblon"/>
</dbReference>
<evidence type="ECO:0000313" key="6">
    <source>
        <dbReference type="Proteomes" id="UP000813463"/>
    </source>
</evidence>
<dbReference type="RefSeq" id="XP_021861878.1">
    <property type="nucleotide sequence ID" value="XM_022006186.2"/>
</dbReference>
<dbReference type="InterPro" id="IPR034751">
    <property type="entry name" value="Yippee"/>
</dbReference>
<gene>
    <name evidence="7" type="primary">LOC110800860</name>
</gene>
<evidence type="ECO:0000259" key="5">
    <source>
        <dbReference type="PROSITE" id="PS51792"/>
    </source>
</evidence>
<keyword evidence="2" id="KW-0479">Metal-binding</keyword>
<dbReference type="GO" id="GO:0000151">
    <property type="term" value="C:ubiquitin ligase complex"/>
    <property type="evidence" value="ECO:0000318"/>
    <property type="project" value="GO_Central"/>
</dbReference>
<feature type="domain" description="Yippee" evidence="5">
    <location>
        <begin position="12"/>
        <end position="109"/>
    </location>
</feature>
<evidence type="ECO:0000256" key="3">
    <source>
        <dbReference type="ARBA" id="ARBA00022833"/>
    </source>
</evidence>
<evidence type="ECO:0000256" key="1">
    <source>
        <dbReference type="ARBA" id="ARBA00005613"/>
    </source>
</evidence>